<keyword evidence="2 5" id="KW-0812">Transmembrane</keyword>
<organism evidence="7 10">
    <name type="scientific">Streptacidiphilus alkalitolerans</name>
    <dbReference type="NCBI Taxonomy" id="3342712"/>
    <lineage>
        <taxon>Bacteria</taxon>
        <taxon>Bacillati</taxon>
        <taxon>Actinomycetota</taxon>
        <taxon>Actinomycetes</taxon>
        <taxon>Kitasatosporales</taxon>
        <taxon>Streptomycetaceae</taxon>
        <taxon>Streptacidiphilus</taxon>
    </lineage>
</organism>
<dbReference type="PANTHER" id="PTHR33507:SF3">
    <property type="entry name" value="INNER MEMBRANE PROTEIN YBBJ"/>
    <property type="match status" value="1"/>
</dbReference>
<gene>
    <name evidence="8" type="ORF">ACEZDB_30565</name>
    <name evidence="7" type="ORF">ACEZDG_37450</name>
</gene>
<comment type="caution">
    <text evidence="7">The sequence shown here is derived from an EMBL/GenBank/DDBJ whole genome shotgun (WGS) entry which is preliminary data.</text>
</comment>
<dbReference type="InterPro" id="IPR002810">
    <property type="entry name" value="NfeD-like_C"/>
</dbReference>
<evidence type="ECO:0000259" key="6">
    <source>
        <dbReference type="Pfam" id="PF01957"/>
    </source>
</evidence>
<evidence type="ECO:0000313" key="7">
    <source>
        <dbReference type="EMBL" id="MFC1414956.1"/>
    </source>
</evidence>
<comment type="subcellular location">
    <subcellularLocation>
        <location evidence="1">Membrane</location>
        <topology evidence="1">Multi-pass membrane protein</topology>
    </subcellularLocation>
</comment>
<evidence type="ECO:0000313" key="10">
    <source>
        <dbReference type="Proteomes" id="UP001592582"/>
    </source>
</evidence>
<dbReference type="EMBL" id="JBHEZY010000016">
    <property type="protein sequence ID" value="MFC1434994.1"/>
    <property type="molecule type" value="Genomic_DNA"/>
</dbReference>
<evidence type="ECO:0000313" key="9">
    <source>
        <dbReference type="Proteomes" id="UP001592530"/>
    </source>
</evidence>
<dbReference type="PANTHER" id="PTHR33507">
    <property type="entry name" value="INNER MEMBRANE PROTEIN YBBJ"/>
    <property type="match status" value="1"/>
</dbReference>
<name>A0ABV6VMP4_9ACTN</name>
<keyword evidence="4 5" id="KW-0472">Membrane</keyword>
<protein>
    <submittedName>
        <fullName evidence="7">NfeD family protein</fullName>
    </submittedName>
</protein>
<dbReference type="InterPro" id="IPR012340">
    <property type="entry name" value="NA-bd_OB-fold"/>
</dbReference>
<feature type="transmembrane region" description="Helical" evidence="5">
    <location>
        <begin position="43"/>
        <end position="60"/>
    </location>
</feature>
<keyword evidence="3 5" id="KW-1133">Transmembrane helix</keyword>
<evidence type="ECO:0000256" key="4">
    <source>
        <dbReference type="ARBA" id="ARBA00023136"/>
    </source>
</evidence>
<evidence type="ECO:0000256" key="1">
    <source>
        <dbReference type="ARBA" id="ARBA00004141"/>
    </source>
</evidence>
<feature type="domain" description="NfeD-like C-terminal" evidence="6">
    <location>
        <begin position="79"/>
        <end position="135"/>
    </location>
</feature>
<sequence length="136" mass="14059">MWWLIVAAVIGVPLVVTAMPEFGMFAIGAGAAALTGVLGGGTVLQFVVFLAVSVALVVFVRPLALRQLNRGPQVRTGIDALTGATALVLEQVDEHGGRIKLQGEVWSARALDPGQVFTAGQQVNVAEIDGATALVL</sequence>
<dbReference type="Pfam" id="PF01957">
    <property type="entry name" value="NfeD"/>
    <property type="match status" value="1"/>
</dbReference>
<dbReference type="Gene3D" id="2.40.50.140">
    <property type="entry name" value="Nucleic acid-binding proteins"/>
    <property type="match status" value="1"/>
</dbReference>
<reference evidence="9 10" key="1">
    <citation type="submission" date="2024-09" db="EMBL/GenBank/DDBJ databases">
        <authorList>
            <person name="Lee S.D."/>
        </authorList>
    </citation>
    <scope>NUCLEOTIDE SEQUENCE [LARGE SCALE GENOMIC DNA]</scope>
    <source>
        <strain evidence="7 10">N1-1</strain>
        <strain evidence="8 9">N1-3</strain>
    </source>
</reference>
<evidence type="ECO:0000256" key="5">
    <source>
        <dbReference type="SAM" id="Phobius"/>
    </source>
</evidence>
<dbReference type="EMBL" id="JBHEZX010000032">
    <property type="protein sequence ID" value="MFC1414956.1"/>
    <property type="molecule type" value="Genomic_DNA"/>
</dbReference>
<proteinExistence type="predicted"/>
<evidence type="ECO:0000313" key="8">
    <source>
        <dbReference type="EMBL" id="MFC1434994.1"/>
    </source>
</evidence>
<evidence type="ECO:0000256" key="2">
    <source>
        <dbReference type="ARBA" id="ARBA00022692"/>
    </source>
</evidence>
<dbReference type="RefSeq" id="WP_380519402.1">
    <property type="nucleotide sequence ID" value="NZ_JBHEZX010000032.1"/>
</dbReference>
<dbReference type="Proteomes" id="UP001592530">
    <property type="component" value="Unassembled WGS sequence"/>
</dbReference>
<dbReference type="SUPFAM" id="SSF141322">
    <property type="entry name" value="NfeD domain-like"/>
    <property type="match status" value="1"/>
</dbReference>
<dbReference type="Proteomes" id="UP001592582">
    <property type="component" value="Unassembled WGS sequence"/>
</dbReference>
<dbReference type="InterPro" id="IPR052165">
    <property type="entry name" value="Membrane_assoc_protease"/>
</dbReference>
<evidence type="ECO:0000256" key="3">
    <source>
        <dbReference type="ARBA" id="ARBA00022989"/>
    </source>
</evidence>
<keyword evidence="10" id="KW-1185">Reference proteome</keyword>
<accession>A0ABV6VMP4</accession>